<dbReference type="InterPro" id="IPR010255">
    <property type="entry name" value="Haem_peroxidase_sf"/>
</dbReference>
<accession>A0AAD5WN81</accession>
<sequence length="288" mass="31990">MTREMHPRFGDDKRIRRYFEIVSFLATSEPLDQAFLPALRRLNHRNAPPLLLLLLTTPLVLGYPGNHESLHELESRATATELSPEQEPPEFTPTTGRDTYEILPTNASSRRPKVMFTAPALDTTKYKRQTCYVFHDAGPRRKVAPSVGGADGSILLAGTTELNRGESMIGGWKKSTSAGRLFTASAPPRASHQHGGFHLVRRHGGSRDVSEGPHIGTFVGREDSSTPEAEWEGTPNQRGLTFEVDRNVASAKKPMQTEHAEDQAVWDNWTRAKPSYPSRHQSAKSTQS</sequence>
<comment type="caution">
    <text evidence="2">The sequence shown here is derived from an EMBL/GenBank/DDBJ whole genome shotgun (WGS) entry which is preliminary data.</text>
</comment>
<dbReference type="GO" id="GO:0004601">
    <property type="term" value="F:peroxidase activity"/>
    <property type="evidence" value="ECO:0007669"/>
    <property type="project" value="InterPro"/>
</dbReference>
<dbReference type="GO" id="GO:0020037">
    <property type="term" value="F:heme binding"/>
    <property type="evidence" value="ECO:0007669"/>
    <property type="project" value="InterPro"/>
</dbReference>
<protein>
    <submittedName>
        <fullName evidence="2">Uncharacterized protein</fullName>
    </submittedName>
</protein>
<proteinExistence type="predicted"/>
<dbReference type="GO" id="GO:0006979">
    <property type="term" value="P:response to oxidative stress"/>
    <property type="evidence" value="ECO:0007669"/>
    <property type="project" value="InterPro"/>
</dbReference>
<gene>
    <name evidence="2" type="ORF">MKZ38_009324</name>
</gene>
<feature type="region of interest" description="Disordered" evidence="1">
    <location>
        <begin position="218"/>
        <end position="239"/>
    </location>
</feature>
<dbReference type="Proteomes" id="UP001201980">
    <property type="component" value="Unassembled WGS sequence"/>
</dbReference>
<dbReference type="SUPFAM" id="SSF48113">
    <property type="entry name" value="Heme-dependent peroxidases"/>
    <property type="match status" value="1"/>
</dbReference>
<reference evidence="2" key="1">
    <citation type="submission" date="2022-07" db="EMBL/GenBank/DDBJ databases">
        <title>Draft genome sequence of Zalerion maritima ATCC 34329, a (micro)plastics degrading marine fungus.</title>
        <authorList>
            <person name="Paco A."/>
            <person name="Goncalves M.F.M."/>
            <person name="Rocha-Santos T.A.P."/>
            <person name="Alves A."/>
        </authorList>
    </citation>
    <scope>NUCLEOTIDE SEQUENCE</scope>
    <source>
        <strain evidence="2">ATCC 34329</strain>
    </source>
</reference>
<dbReference type="Gene3D" id="1.10.520.10">
    <property type="match status" value="1"/>
</dbReference>
<feature type="region of interest" description="Disordered" evidence="1">
    <location>
        <begin position="75"/>
        <end position="99"/>
    </location>
</feature>
<organism evidence="2 3">
    <name type="scientific">Zalerion maritima</name>
    <dbReference type="NCBI Taxonomy" id="339359"/>
    <lineage>
        <taxon>Eukaryota</taxon>
        <taxon>Fungi</taxon>
        <taxon>Dikarya</taxon>
        <taxon>Ascomycota</taxon>
        <taxon>Pezizomycotina</taxon>
        <taxon>Sordariomycetes</taxon>
        <taxon>Lulworthiomycetidae</taxon>
        <taxon>Lulworthiales</taxon>
        <taxon>Lulworthiaceae</taxon>
        <taxon>Zalerion</taxon>
    </lineage>
</organism>
<evidence type="ECO:0000313" key="3">
    <source>
        <dbReference type="Proteomes" id="UP001201980"/>
    </source>
</evidence>
<dbReference type="EMBL" id="JAKWBI020000712">
    <property type="protein sequence ID" value="KAJ2892840.1"/>
    <property type="molecule type" value="Genomic_DNA"/>
</dbReference>
<dbReference type="AlphaFoldDB" id="A0AAD5WN81"/>
<evidence type="ECO:0000313" key="2">
    <source>
        <dbReference type="EMBL" id="KAJ2892840.1"/>
    </source>
</evidence>
<name>A0AAD5WN81_9PEZI</name>
<evidence type="ECO:0000256" key="1">
    <source>
        <dbReference type="SAM" id="MobiDB-lite"/>
    </source>
</evidence>
<keyword evidence="3" id="KW-1185">Reference proteome</keyword>